<feature type="coiled-coil region" evidence="1">
    <location>
        <begin position="140"/>
        <end position="188"/>
    </location>
</feature>
<sequence>MARSTATAAFRNPETSQAPPTTTPTPSSEKRNIMSLFGKSKGIDDCSNASAPVQTSEYVGKNQGDHAQGNNMPRKGPTRMLDQHANLNLSGRHQDDALAYGHPPPPAHTLKDTTKVIKNKVRKQWDPRGESKSDWGVSDADRYRDERDELLQLYKELQEENDKLKDELANAQHSIDRTKRSANQMQATMDNKELFLGVQAHDDDIRARFSSLLSSIKTWSSHFTAGNSHAFREDVLAEYQTVAPRISGLKDLENFVSNKRSKRYFTRGWAAYVMSKTLFRTLDEFGVNQGKDVWLNQTIADSLSRMENELWYTGKQLVYHSWYSPLIQADRKAIPYRAFNDWRAFTTELLSKALKNEAYKADEQMRKAVARAVGEVMEVVSLWSDTSDPKKLQTYEVELSKVFTGAVQLAQFLRRQRALWSIRFPLGYDAGPLVFNSTCMRDDRGNDEDMDPDILKQKYIEIVITPALYKRGTMNGEKFESEEAAVSAIVAIDTS</sequence>
<dbReference type="OrthoDB" id="5213630at2759"/>
<dbReference type="Proteomes" id="UP000800093">
    <property type="component" value="Unassembled WGS sequence"/>
</dbReference>
<protein>
    <submittedName>
        <fullName evidence="3">Uncharacterized protein</fullName>
    </submittedName>
</protein>
<accession>A0A9P4K9F8</accession>
<feature type="compositionally biased region" description="Polar residues" evidence="2">
    <location>
        <begin position="47"/>
        <end position="57"/>
    </location>
</feature>
<feature type="compositionally biased region" description="Polar residues" evidence="2">
    <location>
        <begin position="1"/>
        <end position="18"/>
    </location>
</feature>
<evidence type="ECO:0000256" key="1">
    <source>
        <dbReference type="SAM" id="Coils"/>
    </source>
</evidence>
<gene>
    <name evidence="3" type="ORF">CC78DRAFT_544065</name>
</gene>
<dbReference type="EMBL" id="ML986615">
    <property type="protein sequence ID" value="KAF2264556.1"/>
    <property type="molecule type" value="Genomic_DNA"/>
</dbReference>
<keyword evidence="1" id="KW-0175">Coiled coil</keyword>
<dbReference type="AlphaFoldDB" id="A0A9P4K9F8"/>
<keyword evidence="4" id="KW-1185">Reference proteome</keyword>
<evidence type="ECO:0000256" key="2">
    <source>
        <dbReference type="SAM" id="MobiDB-lite"/>
    </source>
</evidence>
<evidence type="ECO:0000313" key="3">
    <source>
        <dbReference type="EMBL" id="KAF2264556.1"/>
    </source>
</evidence>
<name>A0A9P4K9F8_9PLEO</name>
<organism evidence="3 4">
    <name type="scientific">Lojkania enalia</name>
    <dbReference type="NCBI Taxonomy" id="147567"/>
    <lineage>
        <taxon>Eukaryota</taxon>
        <taxon>Fungi</taxon>
        <taxon>Dikarya</taxon>
        <taxon>Ascomycota</taxon>
        <taxon>Pezizomycotina</taxon>
        <taxon>Dothideomycetes</taxon>
        <taxon>Pleosporomycetidae</taxon>
        <taxon>Pleosporales</taxon>
        <taxon>Pleosporales incertae sedis</taxon>
        <taxon>Lojkania</taxon>
    </lineage>
</organism>
<comment type="caution">
    <text evidence="3">The sequence shown here is derived from an EMBL/GenBank/DDBJ whole genome shotgun (WGS) entry which is preliminary data.</text>
</comment>
<proteinExistence type="predicted"/>
<feature type="region of interest" description="Disordered" evidence="2">
    <location>
        <begin position="1"/>
        <end position="79"/>
    </location>
</feature>
<feature type="region of interest" description="Disordered" evidence="2">
    <location>
        <begin position="94"/>
        <end position="115"/>
    </location>
</feature>
<evidence type="ECO:0000313" key="4">
    <source>
        <dbReference type="Proteomes" id="UP000800093"/>
    </source>
</evidence>
<reference evidence="4" key="1">
    <citation type="journal article" date="2020" name="Stud. Mycol.">
        <title>101 Dothideomycetes genomes: A test case for predicting lifestyles and emergence of pathogens.</title>
        <authorList>
            <person name="Haridas S."/>
            <person name="Albert R."/>
            <person name="Binder M."/>
            <person name="Bloem J."/>
            <person name="LaButti K."/>
            <person name="Salamov A."/>
            <person name="Andreopoulos B."/>
            <person name="Baker S."/>
            <person name="Barry K."/>
            <person name="Bills G."/>
            <person name="Bluhm B."/>
            <person name="Cannon C."/>
            <person name="Castanera R."/>
            <person name="Culley D."/>
            <person name="Daum C."/>
            <person name="Ezra D."/>
            <person name="Gonzalez J."/>
            <person name="Henrissat B."/>
            <person name="Kuo A."/>
            <person name="Liang C."/>
            <person name="Lipzen A."/>
            <person name="Lutzoni F."/>
            <person name="Magnuson J."/>
            <person name="Mondo S."/>
            <person name="Nolan M."/>
            <person name="Ohm R."/>
            <person name="Pangilinan J."/>
            <person name="Park H.-J."/>
            <person name="Ramirez L."/>
            <person name="Alfaro M."/>
            <person name="Sun H."/>
            <person name="Tritt A."/>
            <person name="Yoshinaga Y."/>
            <person name="Zwiers L.-H."/>
            <person name="Turgeon B."/>
            <person name="Goodwin S."/>
            <person name="Spatafora J."/>
            <person name="Crous P."/>
            <person name="Grigoriev I."/>
        </authorList>
    </citation>
    <scope>NUCLEOTIDE SEQUENCE [LARGE SCALE GENOMIC DNA]</scope>
    <source>
        <strain evidence="4">CBS 304.66</strain>
    </source>
</reference>